<evidence type="ECO:0000256" key="5">
    <source>
        <dbReference type="ARBA" id="ARBA00023136"/>
    </source>
</evidence>
<feature type="transmembrane region" description="Helical" evidence="6">
    <location>
        <begin position="531"/>
        <end position="553"/>
    </location>
</feature>
<dbReference type="PANTHER" id="PTHR46795">
    <property type="entry name" value="ABC TRANSPORTER PERMEASE-RELATED-RELATED"/>
    <property type="match status" value="1"/>
</dbReference>
<organism evidence="8 9">
    <name type="scientific">Lactobacillus iners</name>
    <dbReference type="NCBI Taxonomy" id="147802"/>
    <lineage>
        <taxon>Bacteria</taxon>
        <taxon>Bacillati</taxon>
        <taxon>Bacillota</taxon>
        <taxon>Bacilli</taxon>
        <taxon>Lactobacillales</taxon>
        <taxon>Lactobacillaceae</taxon>
        <taxon>Lactobacillus</taxon>
    </lineage>
</organism>
<feature type="transmembrane region" description="Helical" evidence="6">
    <location>
        <begin position="153"/>
        <end position="180"/>
    </location>
</feature>
<name>A0A6G7B9F8_9LACO</name>
<comment type="subcellular location">
    <subcellularLocation>
        <location evidence="1 6">Cell membrane</location>
        <topology evidence="1 6">Multi-pass membrane protein</topology>
    </subcellularLocation>
</comment>
<evidence type="ECO:0000259" key="7">
    <source>
        <dbReference type="Pfam" id="PF02687"/>
    </source>
</evidence>
<evidence type="ECO:0000256" key="2">
    <source>
        <dbReference type="ARBA" id="ARBA00022475"/>
    </source>
</evidence>
<evidence type="ECO:0000256" key="6">
    <source>
        <dbReference type="PIRNR" id="PIRNR018968"/>
    </source>
</evidence>
<feature type="transmembrane region" description="Helical" evidence="6">
    <location>
        <begin position="589"/>
        <end position="610"/>
    </location>
</feature>
<dbReference type="PANTHER" id="PTHR46795:SF3">
    <property type="entry name" value="ABC TRANSPORTER PERMEASE"/>
    <property type="match status" value="1"/>
</dbReference>
<gene>
    <name evidence="8" type="ORF">G6Z83_04905</name>
</gene>
<comment type="similarity">
    <text evidence="6">Belongs to the ABC-4 integral membrane protein family.</text>
</comment>
<feature type="transmembrane region" description="Helical" evidence="6">
    <location>
        <begin position="231"/>
        <end position="254"/>
    </location>
</feature>
<dbReference type="GO" id="GO:0005886">
    <property type="term" value="C:plasma membrane"/>
    <property type="evidence" value="ECO:0007669"/>
    <property type="project" value="UniProtKB-SubCell"/>
</dbReference>
<proteinExistence type="inferred from homology"/>
<keyword evidence="4 6" id="KW-1133">Transmembrane helix</keyword>
<feature type="transmembrane region" description="Helical" evidence="6">
    <location>
        <begin position="283"/>
        <end position="308"/>
    </location>
</feature>
<dbReference type="Pfam" id="PF02687">
    <property type="entry name" value="FtsX"/>
    <property type="match status" value="1"/>
</dbReference>
<feature type="domain" description="ABC3 transporter permease C-terminal" evidence="7">
    <location>
        <begin position="60"/>
        <end position="174"/>
    </location>
</feature>
<dbReference type="GO" id="GO:0055085">
    <property type="term" value="P:transmembrane transport"/>
    <property type="evidence" value="ECO:0007669"/>
    <property type="project" value="UniProtKB-UniRule"/>
</dbReference>
<evidence type="ECO:0000256" key="3">
    <source>
        <dbReference type="ARBA" id="ARBA00022692"/>
    </source>
</evidence>
<evidence type="ECO:0000256" key="4">
    <source>
        <dbReference type="ARBA" id="ARBA00022989"/>
    </source>
</evidence>
<feature type="transmembrane region" description="Helical" evidence="6">
    <location>
        <begin position="20"/>
        <end position="41"/>
    </location>
</feature>
<feature type="transmembrane region" description="Helical" evidence="6">
    <location>
        <begin position="201"/>
        <end position="219"/>
    </location>
</feature>
<dbReference type="PIRSF" id="PIRSF018968">
    <property type="entry name" value="ABC_permease_BceB"/>
    <property type="match status" value="1"/>
</dbReference>
<dbReference type="RefSeq" id="WP_164824029.1">
    <property type="nucleotide sequence ID" value="NZ_CP049228.1"/>
</dbReference>
<feature type="transmembrane region" description="Helical" evidence="6">
    <location>
        <begin position="622"/>
        <end position="642"/>
    </location>
</feature>
<evidence type="ECO:0000313" key="9">
    <source>
        <dbReference type="Proteomes" id="UP000501676"/>
    </source>
</evidence>
<dbReference type="InterPro" id="IPR027022">
    <property type="entry name" value="ABC_permease_BceB-typ"/>
</dbReference>
<feature type="transmembrane region" description="Helical" evidence="6">
    <location>
        <begin position="109"/>
        <end position="133"/>
    </location>
</feature>
<dbReference type="EMBL" id="CP049228">
    <property type="protein sequence ID" value="QIH24032.1"/>
    <property type="molecule type" value="Genomic_DNA"/>
</dbReference>
<reference evidence="8 9" key="1">
    <citation type="submission" date="2020-02" db="EMBL/GenBank/DDBJ databases">
        <title>Complete genome sequences of six Lactobacillus iners strains isolated from the human vagina.</title>
        <authorList>
            <person name="France M.T."/>
            <person name="Rutt L."/>
            <person name="Narina S."/>
            <person name="Arbaugh S."/>
            <person name="Humphrys M.S."/>
            <person name="Ma B."/>
            <person name="Hayward M.R."/>
            <person name="Relman D."/>
            <person name="Kwon D.S."/>
            <person name="Ravel J."/>
        </authorList>
    </citation>
    <scope>NUCLEOTIDE SEQUENCE [LARGE SCALE GENOMIC DNA]</scope>
    <source>
        <strain evidence="8 9">C0210C1</strain>
    </source>
</reference>
<evidence type="ECO:0000313" key="8">
    <source>
        <dbReference type="EMBL" id="QIH24032.1"/>
    </source>
</evidence>
<keyword evidence="3 6" id="KW-0812">Transmembrane</keyword>
<dbReference type="Proteomes" id="UP000501676">
    <property type="component" value="Chromosome"/>
</dbReference>
<keyword evidence="2 6" id="KW-1003">Cell membrane</keyword>
<keyword evidence="6" id="KW-0813">Transport</keyword>
<dbReference type="InterPro" id="IPR052536">
    <property type="entry name" value="ABC-4_Integral_Memb_Prot"/>
</dbReference>
<protein>
    <submittedName>
        <fullName evidence="8">ABC transporter permease</fullName>
    </submittedName>
</protein>
<accession>A0A6G7B9F8</accession>
<sequence>MSFLMAKKFALKNLKANKVLEIPFVLSSGIMFILFNIMVSLASNSYVIHRHKFLISIINMGIVIVGILAVIFVLYSVSVLLKRKNKTLALYSILGLEKKHIRKIISIEFMYLFTMILAIATVGGYIFGQLAFLGLNYLMRDMGVNVMHYPLSILAIVLTMVVVIILYLITVIRLSFTVYISTPTELLNKQHSGEGEPKSRYLVLLFGLITLSAGYWIALTTKGTLESITNFFTAVLLVIFATYALYVALTVVALKLQKKHSSYFKPVKFLSVSGLLYRIKSNALSLASIAILGSGVIVTLSAVTMIYYSANMNFKNAIPRSYELISGENIDLHNYKKVSNTLKKQVEKTVDNKSQVVHSYVGYNCESWCEKKGDQLKILNNESLSSRTSKMLYVGDLVGYNANLHKKIKLQDDEILLCNNRIEKLNVHKLRIGGRTFKVRTVDNFVPANVAIESYGIIVKDLKTMLFFSKLFVKATGGMATNAKISCSYNWDVKGISYKKYSKRVHVLSANKVEFVDAKEFLTRFYEINGGFLFIGIIIGIIFLVGTILIIYYKQVSAGYEDRHKFRIMKEIGLEDALIKKSNTSQLMLLLYSPLCVSIIHCIVASKIVFNLVQMFGGIKWQNYNICLAAVISIFFIIYLLVFKITSRIYYNIVR</sequence>
<keyword evidence="5 6" id="KW-0472">Membrane</keyword>
<dbReference type="AlphaFoldDB" id="A0A6G7B9F8"/>
<dbReference type="InterPro" id="IPR003838">
    <property type="entry name" value="ABC3_permease_C"/>
</dbReference>
<evidence type="ECO:0000256" key="1">
    <source>
        <dbReference type="ARBA" id="ARBA00004651"/>
    </source>
</evidence>
<feature type="transmembrane region" description="Helical" evidence="6">
    <location>
        <begin position="53"/>
        <end position="77"/>
    </location>
</feature>